<dbReference type="OrthoDB" id="9786495at2"/>
<keyword evidence="2 7" id="KW-0813">Transport</keyword>
<keyword evidence="3" id="KW-1003">Cell membrane</keyword>
<dbReference type="GO" id="GO:0055085">
    <property type="term" value="P:transmembrane transport"/>
    <property type="evidence" value="ECO:0007669"/>
    <property type="project" value="InterPro"/>
</dbReference>
<dbReference type="Gene3D" id="1.10.3720.10">
    <property type="entry name" value="MetI-like"/>
    <property type="match status" value="1"/>
</dbReference>
<feature type="transmembrane region" description="Helical" evidence="7">
    <location>
        <begin position="107"/>
        <end position="133"/>
    </location>
</feature>
<reference evidence="9 10" key="1">
    <citation type="submission" date="2019-07" db="EMBL/GenBank/DDBJ databases">
        <title>The Draft Genome Sequence of Rhizobium tropici SARCC-755 Associated with Superior Nodulation on Pigeonpea (Cajanus cajan (L.) Millsp.).</title>
        <authorList>
            <person name="Bopape F.L."/>
            <person name="Hassen A.I."/>
            <person name="Swanevelder Z.H."/>
            <person name="Gwata E.T."/>
        </authorList>
    </citation>
    <scope>NUCLEOTIDE SEQUENCE [LARGE SCALE GENOMIC DNA]</scope>
    <source>
        <strain evidence="9 10">SARCC-755</strain>
    </source>
</reference>
<dbReference type="PROSITE" id="PS50928">
    <property type="entry name" value="ABC_TM1"/>
    <property type="match status" value="1"/>
</dbReference>
<keyword evidence="5 7" id="KW-1133">Transmembrane helix</keyword>
<dbReference type="CDD" id="cd06261">
    <property type="entry name" value="TM_PBP2"/>
    <property type="match status" value="1"/>
</dbReference>
<evidence type="ECO:0000313" key="10">
    <source>
        <dbReference type="Proteomes" id="UP000323608"/>
    </source>
</evidence>
<evidence type="ECO:0000256" key="6">
    <source>
        <dbReference type="ARBA" id="ARBA00023136"/>
    </source>
</evidence>
<dbReference type="RefSeq" id="WP_149637448.1">
    <property type="nucleotide sequence ID" value="NZ_VNIP01000014.1"/>
</dbReference>
<evidence type="ECO:0000259" key="8">
    <source>
        <dbReference type="PROSITE" id="PS50928"/>
    </source>
</evidence>
<dbReference type="PANTHER" id="PTHR30151:SF20">
    <property type="entry name" value="ABC TRANSPORTER PERMEASE PROTEIN HI_0355-RELATED"/>
    <property type="match status" value="1"/>
</dbReference>
<accession>A0A5B0VR35</accession>
<proteinExistence type="inferred from homology"/>
<feature type="transmembrane region" description="Helical" evidence="7">
    <location>
        <begin position="203"/>
        <end position="228"/>
    </location>
</feature>
<evidence type="ECO:0000256" key="4">
    <source>
        <dbReference type="ARBA" id="ARBA00022692"/>
    </source>
</evidence>
<evidence type="ECO:0000313" key="9">
    <source>
        <dbReference type="EMBL" id="KAA1176993.1"/>
    </source>
</evidence>
<feature type="transmembrane region" description="Helical" evidence="7">
    <location>
        <begin position="21"/>
        <end position="41"/>
    </location>
</feature>
<evidence type="ECO:0000256" key="2">
    <source>
        <dbReference type="ARBA" id="ARBA00022448"/>
    </source>
</evidence>
<evidence type="ECO:0000256" key="3">
    <source>
        <dbReference type="ARBA" id="ARBA00022475"/>
    </source>
</evidence>
<feature type="transmembrane region" description="Helical" evidence="7">
    <location>
        <begin position="139"/>
        <end position="158"/>
    </location>
</feature>
<dbReference type="Pfam" id="PF00528">
    <property type="entry name" value="BPD_transp_1"/>
    <property type="match status" value="1"/>
</dbReference>
<keyword evidence="6 7" id="KW-0472">Membrane</keyword>
<keyword evidence="4 7" id="KW-0812">Transmembrane</keyword>
<feature type="transmembrane region" description="Helical" evidence="7">
    <location>
        <begin position="73"/>
        <end position="100"/>
    </location>
</feature>
<dbReference type="SUPFAM" id="SSF161098">
    <property type="entry name" value="MetI-like"/>
    <property type="match status" value="1"/>
</dbReference>
<evidence type="ECO:0000256" key="5">
    <source>
        <dbReference type="ARBA" id="ARBA00022989"/>
    </source>
</evidence>
<feature type="transmembrane region" description="Helical" evidence="7">
    <location>
        <begin position="234"/>
        <end position="256"/>
    </location>
</feature>
<dbReference type="PANTHER" id="PTHR30151">
    <property type="entry name" value="ALKANE SULFONATE ABC TRANSPORTER-RELATED, MEMBRANE SUBUNIT"/>
    <property type="match status" value="1"/>
</dbReference>
<dbReference type="AlphaFoldDB" id="A0A5B0VR35"/>
<protein>
    <submittedName>
        <fullName evidence="9">ABC transporter permease</fullName>
    </submittedName>
</protein>
<comment type="caution">
    <text evidence="9">The sequence shown here is derived from an EMBL/GenBank/DDBJ whole genome shotgun (WGS) entry which is preliminary data.</text>
</comment>
<dbReference type="Proteomes" id="UP000323608">
    <property type="component" value="Unassembled WGS sequence"/>
</dbReference>
<feature type="domain" description="ABC transmembrane type-1" evidence="8">
    <location>
        <begin position="69"/>
        <end position="257"/>
    </location>
</feature>
<organism evidence="9 10">
    <name type="scientific">Rhizobium tropici</name>
    <dbReference type="NCBI Taxonomy" id="398"/>
    <lineage>
        <taxon>Bacteria</taxon>
        <taxon>Pseudomonadati</taxon>
        <taxon>Pseudomonadota</taxon>
        <taxon>Alphaproteobacteria</taxon>
        <taxon>Hyphomicrobiales</taxon>
        <taxon>Rhizobiaceae</taxon>
        <taxon>Rhizobium/Agrobacterium group</taxon>
        <taxon>Rhizobium</taxon>
    </lineage>
</organism>
<evidence type="ECO:0000256" key="1">
    <source>
        <dbReference type="ARBA" id="ARBA00004651"/>
    </source>
</evidence>
<evidence type="ECO:0000256" key="7">
    <source>
        <dbReference type="RuleBase" id="RU363032"/>
    </source>
</evidence>
<name>A0A5B0VR35_RHITR</name>
<gene>
    <name evidence="9" type="ORF">FP026_25875</name>
</gene>
<dbReference type="InterPro" id="IPR000515">
    <property type="entry name" value="MetI-like"/>
</dbReference>
<dbReference type="InterPro" id="IPR035906">
    <property type="entry name" value="MetI-like_sf"/>
</dbReference>
<dbReference type="EMBL" id="VNIP01000014">
    <property type="protein sequence ID" value="KAA1176993.1"/>
    <property type="molecule type" value="Genomic_DNA"/>
</dbReference>
<sequence length="270" mass="28842">MSNESVAPFMQIAVARIVSRIIDLAPAIGLFVAIGIFWEVAVRAFSVPTYLLPSPSAIGVKIWQAHDMLLQNLAWTMAAAVLGFIIGTAFAVSLAVLFLYSRAAERALFPWAITLKAIPILAIAPLLTIWLGFGLQPKVAIAAIACFFPTLVNTVKGLRTVDRQSLEFLSVIGATKAQVFRHARLYAALPYIFAAAKVSSSTAVIGAIVAEFTGANFGIGTVIVTAGYQQDAAMLFSAIVASSVATILMFYLVVLVEKISLFWPEASMDA</sequence>
<comment type="subcellular location">
    <subcellularLocation>
        <location evidence="1 7">Cell membrane</location>
        <topology evidence="1 7">Multi-pass membrane protein</topology>
    </subcellularLocation>
</comment>
<comment type="similarity">
    <text evidence="7">Belongs to the binding-protein-dependent transport system permease family.</text>
</comment>
<dbReference type="GO" id="GO:0005886">
    <property type="term" value="C:plasma membrane"/>
    <property type="evidence" value="ECO:0007669"/>
    <property type="project" value="UniProtKB-SubCell"/>
</dbReference>